<dbReference type="HOGENOM" id="CLU_1292797_0_0_0"/>
<accession>C9RS97</accession>
<dbReference type="Proteomes" id="UP000000517">
    <property type="component" value="Chromosome"/>
</dbReference>
<evidence type="ECO:0000313" key="2">
    <source>
        <dbReference type="EMBL" id="ADL26949.1"/>
    </source>
</evidence>
<dbReference type="Proteomes" id="UP000001497">
    <property type="component" value="Chromosome"/>
</dbReference>
<dbReference type="EMBL" id="CP002158">
    <property type="protein sequence ID" value="ADL26949.1"/>
    <property type="molecule type" value="Genomic_DNA"/>
</dbReference>
<gene>
    <name evidence="1" type="ordered locus">Fisuc_1841</name>
    <name evidence="2" type="ordered locus">FSU_2344</name>
</gene>
<reference evidence="1 4" key="1">
    <citation type="submission" date="2009-10" db="EMBL/GenBank/DDBJ databases">
        <title>Complete sequence of Fibrobacter succinogenes subsp. succinogenes S85.</title>
        <authorList>
            <consortium name="US DOE Joint Genome Institute"/>
            <person name="Lucas S."/>
            <person name="Copeland A."/>
            <person name="Lapidus A."/>
            <person name="Glavina del Rio T."/>
            <person name="Tice H."/>
            <person name="Bruce D."/>
            <person name="Goodwin L."/>
            <person name="Pitluck S."/>
            <person name="Chertkov O."/>
            <person name="Detter J.C."/>
            <person name="Han C."/>
            <person name="Tapia R."/>
            <person name="Larimer F."/>
            <person name="Land M."/>
            <person name="Hauser L."/>
            <person name="Kyrpides N."/>
            <person name="Mikhailova N."/>
            <person name="Weimer P.J."/>
            <person name="Stevenson D.M."/>
            <person name="Boyum J."/>
            <person name="Brumm P.I."/>
            <person name="Mead D."/>
        </authorList>
    </citation>
    <scope>NUCLEOTIDE SEQUENCE [LARGE SCALE GENOMIC DNA]</scope>
    <source>
        <strain evidence="4">ATCC 19169 / S85</strain>
        <strain evidence="1">S85</strain>
    </source>
</reference>
<protein>
    <submittedName>
        <fullName evidence="2">Uncharacterized protein</fullName>
    </submittedName>
</protein>
<dbReference type="OrthoDB" id="9806771at2"/>
<reference evidence="3" key="2">
    <citation type="submission" date="2010-08" db="EMBL/GenBank/DDBJ databases">
        <title>Complete sequence of Fibrobacter succinogenes subsp. succinogenes S85.</title>
        <authorList>
            <person name="Durkin A.S."/>
            <person name="Nelson K.E."/>
            <person name="Morrison M."/>
            <person name="Forsberg C.W."/>
            <person name="Wilson D.B."/>
            <person name="Russell J.B."/>
            <person name="Cann I.K.O."/>
            <person name="Mackie R.I."/>
            <person name="White B.A."/>
        </authorList>
    </citation>
    <scope>NUCLEOTIDE SEQUENCE [LARGE SCALE GENOMIC DNA]</scope>
    <source>
        <strain evidence="3">ATCC 19169 / S85</strain>
    </source>
</reference>
<reference evidence="2" key="3">
    <citation type="submission" date="2010-08" db="EMBL/GenBank/DDBJ databases">
        <authorList>
            <person name="Durkin A.S."/>
            <person name="Nelson K.E."/>
            <person name="Morrison M."/>
            <person name="Forsberg C.W."/>
            <person name="Wilson D.B."/>
            <person name="Russell J.B."/>
            <person name="Cann I.K.O."/>
            <person name="Mackie R.I."/>
            <person name="White B.A."/>
        </authorList>
    </citation>
    <scope>NUCLEOTIDE SEQUENCE</scope>
    <source>
        <strain evidence="2">S85</strain>
    </source>
</reference>
<keyword evidence="4" id="KW-1185">Reference proteome</keyword>
<dbReference type="RefSeq" id="WP_014546504.1">
    <property type="nucleotide sequence ID" value="NC_013410.1"/>
</dbReference>
<sequence length="213" mass="24511">MLFGKKRWICDEVEQMLLALHPAYDIRVKIKTNGKTVDFPFRDNEGKMFVDPYRRDVVSVDVDYMREGYPVETFYVGKDGLADWSVPYIRERLDRYVSQFPKMSWTTSLKRLANMREELRTAICNSMGVNFTRLEGDTSSSIGVVFNCLSLEQRRRVCDVICNLDSDAISIQADFLLDNVDENRIYATLDELALYDAAKEAEQYGCGEDGLGF</sequence>
<dbReference type="STRING" id="59374.FSU_2344"/>
<proteinExistence type="predicted"/>
<evidence type="ECO:0000313" key="3">
    <source>
        <dbReference type="Proteomes" id="UP000000517"/>
    </source>
</evidence>
<dbReference type="AlphaFoldDB" id="C9RS97"/>
<name>C9RS97_FIBSS</name>
<evidence type="ECO:0000313" key="4">
    <source>
        <dbReference type="Proteomes" id="UP000001497"/>
    </source>
</evidence>
<dbReference type="EMBL" id="CP001792">
    <property type="protein sequence ID" value="ACX75433.1"/>
    <property type="molecule type" value="Genomic_DNA"/>
</dbReference>
<evidence type="ECO:0000313" key="1">
    <source>
        <dbReference type="EMBL" id="ACX75433.1"/>
    </source>
</evidence>
<dbReference type="KEGG" id="fsc:FSU_2344"/>
<organism evidence="2 3">
    <name type="scientific">Fibrobacter succinogenes (strain ATCC 19169 / S85)</name>
    <dbReference type="NCBI Taxonomy" id="59374"/>
    <lineage>
        <taxon>Bacteria</taxon>
        <taxon>Pseudomonadati</taxon>
        <taxon>Fibrobacterota</taxon>
        <taxon>Fibrobacteria</taxon>
        <taxon>Fibrobacterales</taxon>
        <taxon>Fibrobacteraceae</taxon>
        <taxon>Fibrobacter</taxon>
    </lineage>
</organism>
<dbReference type="KEGG" id="fsu:Fisuc_1841"/>